<feature type="domain" description="Transposase IS4-like" evidence="2">
    <location>
        <begin position="96"/>
        <end position="286"/>
    </location>
</feature>
<evidence type="ECO:0000259" key="2">
    <source>
        <dbReference type="Pfam" id="PF01609"/>
    </source>
</evidence>
<reference evidence="4" key="1">
    <citation type="submission" date="2022-10" db="EMBL/GenBank/DDBJ databases">
        <title>The complete genomes of actinobacterial strains from the NBC collection.</title>
        <authorList>
            <person name="Joergensen T.S."/>
            <person name="Alvarez Arevalo M."/>
            <person name="Sterndorff E.B."/>
            <person name="Faurdal D."/>
            <person name="Vuksanovic O."/>
            <person name="Mourched A.-S."/>
            <person name="Charusanti P."/>
            <person name="Shaw S."/>
            <person name="Blin K."/>
            <person name="Weber T."/>
        </authorList>
    </citation>
    <scope>NUCLEOTIDE SEQUENCE</scope>
    <source>
        <strain evidence="4">NBC_00003</strain>
    </source>
</reference>
<evidence type="ECO:0000313" key="4">
    <source>
        <dbReference type="EMBL" id="WTW59288.1"/>
    </source>
</evidence>
<dbReference type="Pfam" id="PF13340">
    <property type="entry name" value="DUF4096"/>
    <property type="match status" value="1"/>
</dbReference>
<evidence type="ECO:0000259" key="3">
    <source>
        <dbReference type="Pfam" id="PF13340"/>
    </source>
</evidence>
<sequence>MGRGDLSNGEWSRLRPHLPKNAGRGGRWKNHRQVINGILFRQRTGIPWRDLPTRFGKWKTVHDRHRRWSADGTWDRILRAIQADADAEGRIDWSMVSVDSTVCRAHQHAAGGRKQAPRTPGKRTLPTRHRPDEALGRSRGGLSTKIHLAGEGGLRPLALMITPGQWGDSPQLIPVLDLVRVPRPAGGHPRTRPDHLSGDKAYSSRRNRRYLRRRQIKHTIPERRDQRAHRQNRGSKGGRPAGFDQTRYARRNEVERTINALKNSRAVATRFDKRAYVFQGTVTVAAIRLWLRS</sequence>
<feature type="region of interest" description="Disordered" evidence="1">
    <location>
        <begin position="1"/>
        <end position="28"/>
    </location>
</feature>
<dbReference type="PANTHER" id="PTHR30007:SF1">
    <property type="entry name" value="BLR1914 PROTEIN"/>
    <property type="match status" value="1"/>
</dbReference>
<feature type="domain" description="Insertion element IS402-like" evidence="3">
    <location>
        <begin position="6"/>
        <end position="77"/>
    </location>
</feature>
<proteinExistence type="predicted"/>
<accession>A0AAU2UWD7</accession>
<dbReference type="GO" id="GO:0006313">
    <property type="term" value="P:DNA transposition"/>
    <property type="evidence" value="ECO:0007669"/>
    <property type="project" value="InterPro"/>
</dbReference>
<dbReference type="EMBL" id="CP108318">
    <property type="protein sequence ID" value="WTW59288.1"/>
    <property type="molecule type" value="Genomic_DNA"/>
</dbReference>
<dbReference type="GO" id="GO:0004803">
    <property type="term" value="F:transposase activity"/>
    <property type="evidence" value="ECO:0007669"/>
    <property type="project" value="InterPro"/>
</dbReference>
<feature type="region of interest" description="Disordered" evidence="1">
    <location>
        <begin position="106"/>
        <end position="141"/>
    </location>
</feature>
<protein>
    <submittedName>
        <fullName evidence="4">IS5 family transposase</fullName>
    </submittedName>
</protein>
<feature type="compositionally biased region" description="Basic residues" evidence="1">
    <location>
        <begin position="203"/>
        <end position="217"/>
    </location>
</feature>
<feature type="region of interest" description="Disordered" evidence="1">
    <location>
        <begin position="184"/>
        <end position="249"/>
    </location>
</feature>
<dbReference type="InterPro" id="IPR002559">
    <property type="entry name" value="Transposase_11"/>
</dbReference>
<name>A0AAU2UWD7_9ACTN</name>
<evidence type="ECO:0000256" key="1">
    <source>
        <dbReference type="SAM" id="MobiDB-lite"/>
    </source>
</evidence>
<dbReference type="AlphaFoldDB" id="A0AAU2UWD7"/>
<dbReference type="Pfam" id="PF01609">
    <property type="entry name" value="DDE_Tnp_1"/>
    <property type="match status" value="1"/>
</dbReference>
<dbReference type="NCBIfam" id="NF033580">
    <property type="entry name" value="transpos_IS5_3"/>
    <property type="match status" value="1"/>
</dbReference>
<dbReference type="GO" id="GO:0003677">
    <property type="term" value="F:DNA binding"/>
    <property type="evidence" value="ECO:0007669"/>
    <property type="project" value="InterPro"/>
</dbReference>
<gene>
    <name evidence="4" type="ORF">OG549_00710</name>
</gene>
<dbReference type="InterPro" id="IPR025161">
    <property type="entry name" value="IS402-like_dom"/>
</dbReference>
<dbReference type="PANTHER" id="PTHR30007">
    <property type="entry name" value="PHP DOMAIN PROTEIN"/>
    <property type="match status" value="1"/>
</dbReference>
<organism evidence="4">
    <name type="scientific">Streptomyces sp. NBC_00003</name>
    <dbReference type="NCBI Taxonomy" id="2903608"/>
    <lineage>
        <taxon>Bacteria</taxon>
        <taxon>Bacillati</taxon>
        <taxon>Actinomycetota</taxon>
        <taxon>Actinomycetes</taxon>
        <taxon>Kitasatosporales</taxon>
        <taxon>Streptomycetaceae</taxon>
        <taxon>Streptomyces</taxon>
    </lineage>
</organism>